<dbReference type="EMBL" id="VSRR010001048">
    <property type="protein sequence ID" value="MPC22058.1"/>
    <property type="molecule type" value="Genomic_DNA"/>
</dbReference>
<evidence type="ECO:0000313" key="3">
    <source>
        <dbReference type="Proteomes" id="UP000324222"/>
    </source>
</evidence>
<evidence type="ECO:0000256" key="1">
    <source>
        <dbReference type="SAM" id="MobiDB-lite"/>
    </source>
</evidence>
<gene>
    <name evidence="2" type="ORF">E2C01_015063</name>
</gene>
<feature type="region of interest" description="Disordered" evidence="1">
    <location>
        <begin position="165"/>
        <end position="203"/>
    </location>
</feature>
<proteinExistence type="predicted"/>
<reference evidence="2 3" key="1">
    <citation type="submission" date="2019-05" db="EMBL/GenBank/DDBJ databases">
        <title>Another draft genome of Portunus trituberculatus and its Hox gene families provides insights of decapod evolution.</title>
        <authorList>
            <person name="Jeong J.-H."/>
            <person name="Song I."/>
            <person name="Kim S."/>
            <person name="Choi T."/>
            <person name="Kim D."/>
            <person name="Ryu S."/>
            <person name="Kim W."/>
        </authorList>
    </citation>
    <scope>NUCLEOTIDE SEQUENCE [LARGE SCALE GENOMIC DNA]</scope>
    <source>
        <tissue evidence="2">Muscle</tissue>
    </source>
</reference>
<protein>
    <submittedName>
        <fullName evidence="2">Uncharacterized protein</fullName>
    </submittedName>
</protein>
<organism evidence="2 3">
    <name type="scientific">Portunus trituberculatus</name>
    <name type="common">Swimming crab</name>
    <name type="synonym">Neptunus trituberculatus</name>
    <dbReference type="NCBI Taxonomy" id="210409"/>
    <lineage>
        <taxon>Eukaryota</taxon>
        <taxon>Metazoa</taxon>
        <taxon>Ecdysozoa</taxon>
        <taxon>Arthropoda</taxon>
        <taxon>Crustacea</taxon>
        <taxon>Multicrustacea</taxon>
        <taxon>Malacostraca</taxon>
        <taxon>Eumalacostraca</taxon>
        <taxon>Eucarida</taxon>
        <taxon>Decapoda</taxon>
        <taxon>Pleocyemata</taxon>
        <taxon>Brachyura</taxon>
        <taxon>Eubrachyura</taxon>
        <taxon>Portunoidea</taxon>
        <taxon>Portunidae</taxon>
        <taxon>Portuninae</taxon>
        <taxon>Portunus</taxon>
    </lineage>
</organism>
<dbReference type="Proteomes" id="UP000324222">
    <property type="component" value="Unassembled WGS sequence"/>
</dbReference>
<comment type="caution">
    <text evidence="2">The sequence shown here is derived from an EMBL/GenBank/DDBJ whole genome shotgun (WGS) entry which is preliminary data.</text>
</comment>
<name>A0A5B7DKT9_PORTR</name>
<sequence length="203" mass="21854">MAPHLVKCLEQGIVEAFPSVPIPSGLNTDEDLKLQLIGYDFSARSLNGTTCSSTKCVCPVYAVKWTVNQLTVRSPRVLRDAVVSLRPSGALPPQLHPRHEFLRALWALRGGGLDFIFWPAEVLSGRTALVITSLLTITIMYTGIRSTPFPLSTLHAGRARSDACGMRRPVGLQNPRKQHGPDGGSGLMGVGAGYTRSHASPVT</sequence>
<evidence type="ECO:0000313" key="2">
    <source>
        <dbReference type="EMBL" id="MPC22058.1"/>
    </source>
</evidence>
<dbReference type="AlphaFoldDB" id="A0A5B7DKT9"/>
<feature type="compositionally biased region" description="Gly residues" evidence="1">
    <location>
        <begin position="181"/>
        <end position="192"/>
    </location>
</feature>
<keyword evidence="3" id="KW-1185">Reference proteome</keyword>
<accession>A0A5B7DKT9</accession>